<accession>A0ABN3UJB1</accession>
<evidence type="ECO:0000256" key="1">
    <source>
        <dbReference type="ARBA" id="ARBA00009437"/>
    </source>
</evidence>
<dbReference type="SUPFAM" id="SSF53850">
    <property type="entry name" value="Periplasmic binding protein-like II"/>
    <property type="match status" value="1"/>
</dbReference>
<evidence type="ECO:0000313" key="7">
    <source>
        <dbReference type="Proteomes" id="UP001501326"/>
    </source>
</evidence>
<comment type="caution">
    <text evidence="6">The sequence shown here is derived from an EMBL/GenBank/DDBJ whole genome shotgun (WGS) entry which is preliminary data.</text>
</comment>
<dbReference type="InterPro" id="IPR036390">
    <property type="entry name" value="WH_DNA-bd_sf"/>
</dbReference>
<organism evidence="6 7">
    <name type="scientific">Pedococcus aerophilus</name>
    <dbReference type="NCBI Taxonomy" id="436356"/>
    <lineage>
        <taxon>Bacteria</taxon>
        <taxon>Bacillati</taxon>
        <taxon>Actinomycetota</taxon>
        <taxon>Actinomycetes</taxon>
        <taxon>Micrococcales</taxon>
        <taxon>Intrasporangiaceae</taxon>
        <taxon>Pedococcus</taxon>
    </lineage>
</organism>
<keyword evidence="7" id="KW-1185">Reference proteome</keyword>
<keyword evidence="2" id="KW-0805">Transcription regulation</keyword>
<dbReference type="InterPro" id="IPR036388">
    <property type="entry name" value="WH-like_DNA-bd_sf"/>
</dbReference>
<evidence type="ECO:0000256" key="2">
    <source>
        <dbReference type="ARBA" id="ARBA00023015"/>
    </source>
</evidence>
<dbReference type="PANTHER" id="PTHR30346:SF29">
    <property type="entry name" value="LYSR SUBSTRATE-BINDING"/>
    <property type="match status" value="1"/>
</dbReference>
<evidence type="ECO:0000256" key="4">
    <source>
        <dbReference type="ARBA" id="ARBA00023163"/>
    </source>
</evidence>
<protein>
    <submittedName>
        <fullName evidence="6">LysR family transcriptional regulator</fullName>
    </submittedName>
</protein>
<feature type="domain" description="HTH lysR-type" evidence="5">
    <location>
        <begin position="7"/>
        <end position="64"/>
    </location>
</feature>
<dbReference type="PROSITE" id="PS50931">
    <property type="entry name" value="HTH_LYSR"/>
    <property type="match status" value="1"/>
</dbReference>
<dbReference type="RefSeq" id="WP_344191387.1">
    <property type="nucleotide sequence ID" value="NZ_BAAARN010000001.1"/>
</dbReference>
<dbReference type="InterPro" id="IPR000847">
    <property type="entry name" value="LysR_HTH_N"/>
</dbReference>
<dbReference type="Gene3D" id="3.40.190.10">
    <property type="entry name" value="Periplasmic binding protein-like II"/>
    <property type="match status" value="2"/>
</dbReference>
<dbReference type="EMBL" id="BAAARN010000001">
    <property type="protein sequence ID" value="GAA2733976.1"/>
    <property type="molecule type" value="Genomic_DNA"/>
</dbReference>
<comment type="similarity">
    <text evidence="1">Belongs to the LysR transcriptional regulatory family.</text>
</comment>
<keyword evidence="4" id="KW-0804">Transcription</keyword>
<keyword evidence="3" id="KW-0238">DNA-binding</keyword>
<dbReference type="PANTHER" id="PTHR30346">
    <property type="entry name" value="TRANSCRIPTIONAL DUAL REGULATOR HCAR-RELATED"/>
    <property type="match status" value="1"/>
</dbReference>
<evidence type="ECO:0000313" key="6">
    <source>
        <dbReference type="EMBL" id="GAA2733976.1"/>
    </source>
</evidence>
<dbReference type="Pfam" id="PF03466">
    <property type="entry name" value="LysR_substrate"/>
    <property type="match status" value="1"/>
</dbReference>
<gene>
    <name evidence="6" type="ORF">GCM10009867_13050</name>
</gene>
<reference evidence="6 7" key="1">
    <citation type="journal article" date="2019" name="Int. J. Syst. Evol. Microbiol.">
        <title>The Global Catalogue of Microorganisms (GCM) 10K type strain sequencing project: providing services to taxonomists for standard genome sequencing and annotation.</title>
        <authorList>
            <consortium name="The Broad Institute Genomics Platform"/>
            <consortium name="The Broad Institute Genome Sequencing Center for Infectious Disease"/>
            <person name="Wu L."/>
            <person name="Ma J."/>
        </authorList>
    </citation>
    <scope>NUCLEOTIDE SEQUENCE [LARGE SCALE GENOMIC DNA]</scope>
    <source>
        <strain evidence="6 7">JCM 16378</strain>
    </source>
</reference>
<sequence>MVKVAFMDPRHLELLRELADRGTLTAVATATHRTPSAVSQQLRSAEREAGMPLVESHGRGVRLTRAGLLLAEGAVDVATALARVRARLDALRDAPVGTVTIGALPSAAEVLVPELVNRLQDSGIRIVLEDFDVAESDFAGRAADHDIVIGHTITGEAPAGSTHLHHRSLAEEPLDVALPVGHRLARRRQLTPDLVAGERWIGVPEGYPFDTVLIAIENATGRRIDRVQRLRDNRVVEAMVARGLGLALLPRFTTRVRPGVVTKPLTGVRAARHVVALSRPDVAERVAVRAVLDLLAEIGTQASSGELPHTGRKRP</sequence>
<dbReference type="InterPro" id="IPR005119">
    <property type="entry name" value="LysR_subst-bd"/>
</dbReference>
<dbReference type="SUPFAM" id="SSF46785">
    <property type="entry name" value="Winged helix' DNA-binding domain"/>
    <property type="match status" value="1"/>
</dbReference>
<evidence type="ECO:0000256" key="3">
    <source>
        <dbReference type="ARBA" id="ARBA00023125"/>
    </source>
</evidence>
<proteinExistence type="inferred from homology"/>
<dbReference type="Proteomes" id="UP001501326">
    <property type="component" value="Unassembled WGS sequence"/>
</dbReference>
<dbReference type="Gene3D" id="1.10.10.10">
    <property type="entry name" value="Winged helix-like DNA-binding domain superfamily/Winged helix DNA-binding domain"/>
    <property type="match status" value="1"/>
</dbReference>
<name>A0ABN3UJB1_9MICO</name>
<evidence type="ECO:0000259" key="5">
    <source>
        <dbReference type="PROSITE" id="PS50931"/>
    </source>
</evidence>
<dbReference type="Pfam" id="PF00126">
    <property type="entry name" value="HTH_1"/>
    <property type="match status" value="1"/>
</dbReference>